<evidence type="ECO:0000256" key="4">
    <source>
        <dbReference type="ARBA" id="ARBA00023136"/>
    </source>
</evidence>
<dbReference type="PANTHER" id="PTHR33507">
    <property type="entry name" value="INNER MEMBRANE PROTEIN YBBJ"/>
    <property type="match status" value="1"/>
</dbReference>
<name>A0A1N7MJ70_9BACT</name>
<evidence type="ECO:0000259" key="6">
    <source>
        <dbReference type="Pfam" id="PF01957"/>
    </source>
</evidence>
<dbReference type="PANTHER" id="PTHR33507:SF3">
    <property type="entry name" value="INNER MEMBRANE PROTEIN YBBJ"/>
    <property type="match status" value="1"/>
</dbReference>
<protein>
    <submittedName>
        <fullName evidence="7">NfeD-like C-terminal, partner-binding</fullName>
    </submittedName>
</protein>
<reference evidence="8" key="1">
    <citation type="submission" date="2017-01" db="EMBL/GenBank/DDBJ databases">
        <authorList>
            <person name="Varghese N."/>
            <person name="Submissions S."/>
        </authorList>
    </citation>
    <scope>NUCLEOTIDE SEQUENCE [LARGE SCALE GENOMIC DNA]</scope>
    <source>
        <strain evidence="8">DSM 46698</strain>
    </source>
</reference>
<dbReference type="InterPro" id="IPR002810">
    <property type="entry name" value="NfeD-like_C"/>
</dbReference>
<evidence type="ECO:0000256" key="1">
    <source>
        <dbReference type="ARBA" id="ARBA00004141"/>
    </source>
</evidence>
<keyword evidence="3 5" id="KW-1133">Transmembrane helix</keyword>
<evidence type="ECO:0000313" key="7">
    <source>
        <dbReference type="EMBL" id="SIS86186.1"/>
    </source>
</evidence>
<dbReference type="GO" id="GO:0005886">
    <property type="term" value="C:plasma membrane"/>
    <property type="evidence" value="ECO:0007669"/>
    <property type="project" value="TreeGrafter"/>
</dbReference>
<proteinExistence type="predicted"/>
<dbReference type="Gene3D" id="2.40.50.140">
    <property type="entry name" value="Nucleic acid-binding proteins"/>
    <property type="match status" value="1"/>
</dbReference>
<evidence type="ECO:0000256" key="2">
    <source>
        <dbReference type="ARBA" id="ARBA00022692"/>
    </source>
</evidence>
<dbReference type="Pfam" id="PF01957">
    <property type="entry name" value="NfeD"/>
    <property type="match status" value="1"/>
</dbReference>
<keyword evidence="4 5" id="KW-0472">Membrane</keyword>
<organism evidence="7 8">
    <name type="scientific">Belliella pelovolcani</name>
    <dbReference type="NCBI Taxonomy" id="529505"/>
    <lineage>
        <taxon>Bacteria</taxon>
        <taxon>Pseudomonadati</taxon>
        <taxon>Bacteroidota</taxon>
        <taxon>Cytophagia</taxon>
        <taxon>Cytophagales</taxon>
        <taxon>Cyclobacteriaceae</taxon>
        <taxon>Belliella</taxon>
    </lineage>
</organism>
<dbReference type="EMBL" id="FTOP01000006">
    <property type="protein sequence ID" value="SIS86186.1"/>
    <property type="molecule type" value="Genomic_DNA"/>
</dbReference>
<dbReference type="InterPro" id="IPR052165">
    <property type="entry name" value="Membrane_assoc_protease"/>
</dbReference>
<gene>
    <name evidence="7" type="ORF">SAMN05421761_106141</name>
</gene>
<dbReference type="InterPro" id="IPR012340">
    <property type="entry name" value="NA-bd_OB-fold"/>
</dbReference>
<accession>A0A1N7MJ70</accession>
<dbReference type="OrthoDB" id="1120520at2"/>
<dbReference type="Proteomes" id="UP000186026">
    <property type="component" value="Unassembled WGS sequence"/>
</dbReference>
<feature type="transmembrane region" description="Helical" evidence="5">
    <location>
        <begin position="29"/>
        <end position="47"/>
    </location>
</feature>
<dbReference type="RefSeq" id="WP_076500685.1">
    <property type="nucleotide sequence ID" value="NZ_FTOP01000006.1"/>
</dbReference>
<feature type="domain" description="NfeD-like C-terminal" evidence="6">
    <location>
        <begin position="101"/>
        <end position="152"/>
    </location>
</feature>
<keyword evidence="2 5" id="KW-0812">Transmembrane</keyword>
<sequence>MTWFILIALLGIGLTLILTEILFVPGTTIIGIFGLLVSAGGVYYGFVSFDTGTAWAILTVTLLLNFSALVYSFRSGVWNKFALTDTMKSRSFDNRLEGLEIGIEGIAVSDIKPIGKAEFLDKIYEVKSDSGFIRVGTKLIITKLEHNTIIVKS</sequence>
<evidence type="ECO:0000313" key="8">
    <source>
        <dbReference type="Proteomes" id="UP000186026"/>
    </source>
</evidence>
<comment type="subcellular location">
    <subcellularLocation>
        <location evidence="1">Membrane</location>
        <topology evidence="1">Multi-pass membrane protein</topology>
    </subcellularLocation>
</comment>
<dbReference type="AlphaFoldDB" id="A0A1N7MJ70"/>
<evidence type="ECO:0000256" key="5">
    <source>
        <dbReference type="SAM" id="Phobius"/>
    </source>
</evidence>
<evidence type="ECO:0000256" key="3">
    <source>
        <dbReference type="ARBA" id="ARBA00022989"/>
    </source>
</evidence>
<keyword evidence="8" id="KW-1185">Reference proteome</keyword>
<dbReference type="STRING" id="529505.SAMN05421761_106141"/>
<feature type="transmembrane region" description="Helical" evidence="5">
    <location>
        <begin position="54"/>
        <end position="73"/>
    </location>
</feature>